<gene>
    <name evidence="1" type="ORF">HAX54_045062</name>
</gene>
<sequence length="86" mass="9957">MPATSSTPANRQEKKRRMMSIRRVKKLRKLIVAIYAMLVLREWINRKDTCPICNRRVSVPSVASLRIRSYLVQRAATNQRSFGPAN</sequence>
<protein>
    <submittedName>
        <fullName evidence="1">Uncharacterized protein</fullName>
    </submittedName>
</protein>
<proteinExistence type="predicted"/>
<evidence type="ECO:0000313" key="1">
    <source>
        <dbReference type="EMBL" id="MCD7461049.1"/>
    </source>
</evidence>
<reference evidence="1 2" key="1">
    <citation type="journal article" date="2021" name="BMC Genomics">
        <title>Datura genome reveals duplications of psychoactive alkaloid biosynthetic genes and high mutation rate following tissue culture.</title>
        <authorList>
            <person name="Rajewski A."/>
            <person name="Carter-House D."/>
            <person name="Stajich J."/>
            <person name="Litt A."/>
        </authorList>
    </citation>
    <scope>NUCLEOTIDE SEQUENCE [LARGE SCALE GENOMIC DNA]</scope>
    <source>
        <strain evidence="1">AR-01</strain>
    </source>
</reference>
<evidence type="ECO:0000313" key="2">
    <source>
        <dbReference type="Proteomes" id="UP000823775"/>
    </source>
</evidence>
<accession>A0ABS8SRD8</accession>
<name>A0ABS8SRD8_DATST</name>
<dbReference type="EMBL" id="JACEIK010000695">
    <property type="protein sequence ID" value="MCD7461049.1"/>
    <property type="molecule type" value="Genomic_DNA"/>
</dbReference>
<dbReference type="Proteomes" id="UP000823775">
    <property type="component" value="Unassembled WGS sequence"/>
</dbReference>
<organism evidence="1 2">
    <name type="scientific">Datura stramonium</name>
    <name type="common">Jimsonweed</name>
    <name type="synonym">Common thornapple</name>
    <dbReference type="NCBI Taxonomy" id="4076"/>
    <lineage>
        <taxon>Eukaryota</taxon>
        <taxon>Viridiplantae</taxon>
        <taxon>Streptophyta</taxon>
        <taxon>Embryophyta</taxon>
        <taxon>Tracheophyta</taxon>
        <taxon>Spermatophyta</taxon>
        <taxon>Magnoliopsida</taxon>
        <taxon>eudicotyledons</taxon>
        <taxon>Gunneridae</taxon>
        <taxon>Pentapetalae</taxon>
        <taxon>asterids</taxon>
        <taxon>lamiids</taxon>
        <taxon>Solanales</taxon>
        <taxon>Solanaceae</taxon>
        <taxon>Solanoideae</taxon>
        <taxon>Datureae</taxon>
        <taxon>Datura</taxon>
    </lineage>
</organism>
<keyword evidence="2" id="KW-1185">Reference proteome</keyword>
<comment type="caution">
    <text evidence="1">The sequence shown here is derived from an EMBL/GenBank/DDBJ whole genome shotgun (WGS) entry which is preliminary data.</text>
</comment>